<evidence type="ECO:0000259" key="2">
    <source>
        <dbReference type="Pfam" id="PF07583"/>
    </source>
</evidence>
<evidence type="ECO:0000256" key="1">
    <source>
        <dbReference type="SAM" id="Phobius"/>
    </source>
</evidence>
<dbReference type="InterPro" id="IPR019251">
    <property type="entry name" value="DUF2231_TM"/>
</dbReference>
<accession>A0A1M7HW37</accession>
<feature type="domain" description="Cytochrome C Planctomycete-type" evidence="4">
    <location>
        <begin position="231"/>
        <end position="287"/>
    </location>
</feature>
<feature type="domain" description="DUF1549" evidence="2">
    <location>
        <begin position="343"/>
        <end position="533"/>
    </location>
</feature>
<feature type="transmembrane region" description="Helical" evidence="1">
    <location>
        <begin position="54"/>
        <end position="74"/>
    </location>
</feature>
<dbReference type="EMBL" id="FRCY01000001">
    <property type="protein sequence ID" value="SHM32791.1"/>
    <property type="molecule type" value="Genomic_DNA"/>
</dbReference>
<sequence>MNKLKNTGNAFLGLIVPVLLCLLLAQGTLAAGLQENTETGSPFWLWKFLGRLHPLAVHFPVSLLLFAALLELITLKNFKHKLRPGIDLLVWAGVLGAVLAALLGWLLATVEDYGGSTLGIHQWTGIATAALGLVLLFFLKKSADGNNLQAVRIFRVVLFVSAIGVSVAGHFGASLTHGEDYLTSTFPWNEDTYSPEDLNIDLVAFGEEGELSEQKQVELVGKVRAVFAHNCYKCHSDAKIKGELRLDEREYVFEGGESGPVVVPGDPGKSELVRRIKLPVDHKEVMPSKGDVLSSDEIALISFWVERGAPWPDAASEVSEYRVAELAPRRPNVPAPRKGLDQPIDIWVDEYFQEKDIDWNEPVDDKTYLRRIFLDITGLQPSPEDYQAFAEDSRPDKRAAWVETLLNRNDDYATHWMTFWNDALRNDYTGTGYITKGRFAITDWLYTSLRENKPYDQFVRQLLDPDEKSRGFIAGIRWRGDVNASQVTEMQAAQNVGQVILGLNLKCASCHDSFISDWKLEEAYAFANIFADTTLEVSRCEKPIGKKASTKILWEELGEIDSTASRDKKLEQLAEYLVQPANGRMYRTIVNRIWKQMMGRGLVEPADEMDNLPWSQDLLDWMATDFEDNGYDLKNLIYKIATSQAYQQPAVAIENPQILTDEEFVFEGMVTRRLTAEQFADGVSQNIEPLFAMEDLKYRPNELAVAEQSTMPFARAALVANNSFLKALGRPNREVVSTSRDSQASLLQALELTNGETLNQALKAGAQKWKEKYVDGDIIVHETYRQLLGREPHQKEFNVAMEVLGENPEPAAIQDLFWAVLLLPEFQLIY</sequence>
<feature type="domain" description="DUF1553" evidence="3">
    <location>
        <begin position="572"/>
        <end position="803"/>
    </location>
</feature>
<dbReference type="RefSeq" id="WP_084096871.1">
    <property type="nucleotide sequence ID" value="NZ_FRCY01000001.1"/>
</dbReference>
<dbReference type="InterPro" id="IPR022655">
    <property type="entry name" value="DUF1553"/>
</dbReference>
<dbReference type="InterPro" id="IPR011444">
    <property type="entry name" value="DUF1549"/>
</dbReference>
<dbReference type="Pfam" id="PF07583">
    <property type="entry name" value="PSCyt2"/>
    <property type="match status" value="1"/>
</dbReference>
<proteinExistence type="predicted"/>
<dbReference type="InterPro" id="IPR036909">
    <property type="entry name" value="Cyt_c-like_dom_sf"/>
</dbReference>
<dbReference type="STRING" id="388280.SAMN04488057_10188"/>
<dbReference type="Pfam" id="PF07587">
    <property type="entry name" value="PSD1"/>
    <property type="match status" value="1"/>
</dbReference>
<evidence type="ECO:0000259" key="3">
    <source>
        <dbReference type="Pfam" id="PF07587"/>
    </source>
</evidence>
<keyword evidence="7" id="KW-1185">Reference proteome</keyword>
<dbReference type="GO" id="GO:0009055">
    <property type="term" value="F:electron transfer activity"/>
    <property type="evidence" value="ECO:0007669"/>
    <property type="project" value="InterPro"/>
</dbReference>
<evidence type="ECO:0000313" key="6">
    <source>
        <dbReference type="EMBL" id="SHM32791.1"/>
    </source>
</evidence>
<keyword evidence="1" id="KW-0472">Membrane</keyword>
<dbReference type="GO" id="GO:0020037">
    <property type="term" value="F:heme binding"/>
    <property type="evidence" value="ECO:0007669"/>
    <property type="project" value="InterPro"/>
</dbReference>
<feature type="transmembrane region" description="Helical" evidence="1">
    <location>
        <begin position="120"/>
        <end position="139"/>
    </location>
</feature>
<reference evidence="6 7" key="1">
    <citation type="submission" date="2016-11" db="EMBL/GenBank/DDBJ databases">
        <authorList>
            <person name="Jaros S."/>
            <person name="Januszkiewicz K."/>
            <person name="Wedrychowicz H."/>
        </authorList>
    </citation>
    <scope>NUCLEOTIDE SEQUENCE [LARGE SCALE GENOMIC DNA]</scope>
    <source>
        <strain evidence="6 7">CGMCC 1.6102</strain>
    </source>
</reference>
<evidence type="ECO:0000259" key="4">
    <source>
        <dbReference type="Pfam" id="PF07635"/>
    </source>
</evidence>
<evidence type="ECO:0000259" key="5">
    <source>
        <dbReference type="Pfam" id="PF09990"/>
    </source>
</evidence>
<dbReference type="Pfam" id="PF07635">
    <property type="entry name" value="PSCyt1"/>
    <property type="match status" value="1"/>
</dbReference>
<dbReference type="SUPFAM" id="SSF46626">
    <property type="entry name" value="Cytochrome c"/>
    <property type="match status" value="1"/>
</dbReference>
<feature type="domain" description="DUF2231" evidence="5">
    <location>
        <begin position="52"/>
        <end position="176"/>
    </location>
</feature>
<protein>
    <submittedName>
        <fullName evidence="6">Uncharacterized membrane protein</fullName>
    </submittedName>
</protein>
<dbReference type="AlphaFoldDB" id="A0A1M7HW37"/>
<gene>
    <name evidence="6" type="ORF">SAMN04488057_10188</name>
</gene>
<keyword evidence="1" id="KW-0812">Transmembrane</keyword>
<feature type="transmembrane region" description="Helical" evidence="1">
    <location>
        <begin position="151"/>
        <end position="173"/>
    </location>
</feature>
<dbReference type="OrthoDB" id="1450284at2"/>
<name>A0A1M7HW37_9BACT</name>
<organism evidence="6 7">
    <name type="scientific">Cyclobacterium lianum</name>
    <dbReference type="NCBI Taxonomy" id="388280"/>
    <lineage>
        <taxon>Bacteria</taxon>
        <taxon>Pseudomonadati</taxon>
        <taxon>Bacteroidota</taxon>
        <taxon>Cytophagia</taxon>
        <taxon>Cytophagales</taxon>
        <taxon>Cyclobacteriaceae</taxon>
        <taxon>Cyclobacterium</taxon>
    </lineage>
</organism>
<dbReference type="Proteomes" id="UP000184513">
    <property type="component" value="Unassembled WGS sequence"/>
</dbReference>
<feature type="transmembrane region" description="Helical" evidence="1">
    <location>
        <begin position="86"/>
        <end position="108"/>
    </location>
</feature>
<dbReference type="InterPro" id="IPR011429">
    <property type="entry name" value="Cyt_c_Planctomycete-type"/>
</dbReference>
<dbReference type="PANTHER" id="PTHR35889:SF3">
    <property type="entry name" value="F-BOX DOMAIN-CONTAINING PROTEIN"/>
    <property type="match status" value="1"/>
</dbReference>
<evidence type="ECO:0000313" key="7">
    <source>
        <dbReference type="Proteomes" id="UP000184513"/>
    </source>
</evidence>
<keyword evidence="1" id="KW-1133">Transmembrane helix</keyword>
<dbReference type="PANTHER" id="PTHR35889">
    <property type="entry name" value="CYCLOINULO-OLIGOSACCHARIDE FRUCTANOTRANSFERASE-RELATED"/>
    <property type="match status" value="1"/>
</dbReference>
<dbReference type="Pfam" id="PF09990">
    <property type="entry name" value="DUF2231"/>
    <property type="match status" value="1"/>
</dbReference>